<dbReference type="PANTHER" id="PTHR32319:SF0">
    <property type="entry name" value="BACTERIAL HEMOLYSIN-LIKE PROTEIN"/>
    <property type="match status" value="1"/>
</dbReference>
<organism evidence="6 7">
    <name type="scientific">Candidatus Desulfovibrio kirbyi</name>
    <dbReference type="NCBI Taxonomy" id="2696086"/>
    <lineage>
        <taxon>Bacteria</taxon>
        <taxon>Pseudomonadati</taxon>
        <taxon>Thermodesulfobacteriota</taxon>
        <taxon>Desulfovibrionia</taxon>
        <taxon>Desulfovibrionales</taxon>
        <taxon>Desulfovibrionaceae</taxon>
        <taxon>Desulfovibrio</taxon>
    </lineage>
</organism>
<sequence length="250" mass="27330">MAPIKPARRRADQLVFEQGLAQSREQAARLIMAGKIAVRATARLPSLKPGHAWPDNTVFVLLEKERYVSRGAYKLLTLLDNFSIDVSGLVCLDAGASTGGFSDCLLQRGAARVYAVDVGHNQLHEKLRRDPRVVSLEGVNLRCAQATLIPEYVDMVTADVSFISLKLVLPSCMRWLKAGGLAAVLIKPQFELGPGAAVKGVVRDEADRQRAVDGIKSFCRMELGLRYEGMLPAAVRGPKGNQEYISLFVK</sequence>
<dbReference type="GO" id="GO:0008168">
    <property type="term" value="F:methyltransferase activity"/>
    <property type="evidence" value="ECO:0007669"/>
    <property type="project" value="UniProtKB-KW"/>
</dbReference>
<evidence type="ECO:0000259" key="5">
    <source>
        <dbReference type="Pfam" id="PF01728"/>
    </source>
</evidence>
<evidence type="ECO:0000313" key="6">
    <source>
        <dbReference type="EMBL" id="GFH62525.1"/>
    </source>
</evidence>
<dbReference type="SUPFAM" id="SSF55174">
    <property type="entry name" value="Alpha-L RNA-binding motif"/>
    <property type="match status" value="1"/>
</dbReference>
<dbReference type="InterPro" id="IPR029063">
    <property type="entry name" value="SAM-dependent_MTases_sf"/>
</dbReference>
<dbReference type="SUPFAM" id="SSF53335">
    <property type="entry name" value="S-adenosyl-L-methionine-dependent methyltransferases"/>
    <property type="match status" value="1"/>
</dbReference>
<evidence type="ECO:0000256" key="1">
    <source>
        <dbReference type="ARBA" id="ARBA00022884"/>
    </source>
</evidence>
<dbReference type="GO" id="GO:0032259">
    <property type="term" value="P:methylation"/>
    <property type="evidence" value="ECO:0007669"/>
    <property type="project" value="UniProtKB-KW"/>
</dbReference>
<reference evidence="6 7" key="1">
    <citation type="journal article" date="2020" name="ISME J.">
        <title>Parallel Reductive Genome Evolution in Desulfovibrio Ectosymbionts Independently Acquired by Trichonympha Protists in the Termite Gut.</title>
        <authorList>
            <person name="Takeuchi M."/>
            <person name="Kuwahara H."/>
            <person name="Murakami T."/>
            <person name="Takahashi K."/>
            <person name="Kajitani R."/>
            <person name="Toyoda A."/>
            <person name="Itoh T."/>
            <person name="Ohkuma M."/>
            <person name="Hongoh Y."/>
        </authorList>
    </citation>
    <scope>NUCLEOTIDE SEQUENCE [LARGE SCALE GENOMIC DNA]</scope>
    <source>
        <strain evidence="6">ZnDsv-02</strain>
    </source>
</reference>
<keyword evidence="6" id="KW-0808">Transferase</keyword>
<evidence type="ECO:0000259" key="4">
    <source>
        <dbReference type="Pfam" id="PF01479"/>
    </source>
</evidence>
<dbReference type="InterPro" id="IPR047048">
    <property type="entry name" value="TlyA"/>
</dbReference>
<dbReference type="PROSITE" id="PS50889">
    <property type="entry name" value="S4"/>
    <property type="match status" value="1"/>
</dbReference>
<dbReference type="NCBIfam" id="TIGR00478">
    <property type="entry name" value="tly"/>
    <property type="match status" value="1"/>
</dbReference>
<protein>
    <submittedName>
        <fullName evidence="6">16S/23S rRNA (Cytidine-2'-O)-methyltransferase</fullName>
    </submittedName>
</protein>
<dbReference type="Gene3D" id="3.10.290.10">
    <property type="entry name" value="RNA-binding S4 domain"/>
    <property type="match status" value="1"/>
</dbReference>
<proteinExistence type="inferred from homology"/>
<keyword evidence="1 3" id="KW-0694">RNA-binding</keyword>
<dbReference type="GO" id="GO:0003723">
    <property type="term" value="F:RNA binding"/>
    <property type="evidence" value="ECO:0007669"/>
    <property type="project" value="UniProtKB-KW"/>
</dbReference>
<feature type="domain" description="RNA-binding S4" evidence="4">
    <location>
        <begin position="9"/>
        <end position="38"/>
    </location>
</feature>
<evidence type="ECO:0000313" key="7">
    <source>
        <dbReference type="Proteomes" id="UP000505077"/>
    </source>
</evidence>
<dbReference type="Pfam" id="PF01479">
    <property type="entry name" value="S4"/>
    <property type="match status" value="1"/>
</dbReference>
<dbReference type="CDD" id="cd02440">
    <property type="entry name" value="AdoMet_MTases"/>
    <property type="match status" value="1"/>
</dbReference>
<dbReference type="EMBL" id="BLLL01000002">
    <property type="protein sequence ID" value="GFH62525.1"/>
    <property type="molecule type" value="Genomic_DNA"/>
</dbReference>
<dbReference type="PANTHER" id="PTHR32319">
    <property type="entry name" value="BACTERIAL HEMOLYSIN-LIKE PROTEIN"/>
    <property type="match status" value="1"/>
</dbReference>
<feature type="domain" description="Ribosomal RNA methyltransferase FtsJ" evidence="5">
    <location>
        <begin position="67"/>
        <end position="246"/>
    </location>
</feature>
<dbReference type="PIRSF" id="PIRSF005578">
    <property type="entry name" value="TlyA"/>
    <property type="match status" value="1"/>
</dbReference>
<dbReference type="InterPro" id="IPR004538">
    <property type="entry name" value="Hemolysin_A/TlyA"/>
</dbReference>
<dbReference type="Gene3D" id="3.40.50.150">
    <property type="entry name" value="Vaccinia Virus protein VP39"/>
    <property type="match status" value="1"/>
</dbReference>
<comment type="caution">
    <text evidence="6">The sequence shown here is derived from an EMBL/GenBank/DDBJ whole genome shotgun (WGS) entry which is preliminary data.</text>
</comment>
<dbReference type="CDD" id="cd00165">
    <property type="entry name" value="S4"/>
    <property type="match status" value="1"/>
</dbReference>
<evidence type="ECO:0000256" key="2">
    <source>
        <dbReference type="ARBA" id="ARBA00029460"/>
    </source>
</evidence>
<dbReference type="InterPro" id="IPR002877">
    <property type="entry name" value="RNA_MeTrfase_FtsJ_dom"/>
</dbReference>
<dbReference type="InterPro" id="IPR002942">
    <property type="entry name" value="S4_RNA-bd"/>
</dbReference>
<dbReference type="Proteomes" id="UP000505077">
    <property type="component" value="Unassembled WGS sequence"/>
</dbReference>
<dbReference type="InterPro" id="IPR036986">
    <property type="entry name" value="S4_RNA-bd_sf"/>
</dbReference>
<dbReference type="Pfam" id="PF01728">
    <property type="entry name" value="FtsJ"/>
    <property type="match status" value="1"/>
</dbReference>
<dbReference type="AlphaFoldDB" id="A0A6L2R4U7"/>
<gene>
    <name evidence="6" type="primary">tlyA</name>
    <name evidence="6" type="ORF">ZNDK_0296</name>
</gene>
<accession>A0A6L2R4U7</accession>
<name>A0A6L2R4U7_9BACT</name>
<keyword evidence="6" id="KW-0489">Methyltransferase</keyword>
<comment type="similarity">
    <text evidence="2">Belongs to the TlyA family.</text>
</comment>
<evidence type="ECO:0000256" key="3">
    <source>
        <dbReference type="PROSITE-ProRule" id="PRU00182"/>
    </source>
</evidence>